<feature type="compositionally biased region" description="Basic and acidic residues" evidence="1">
    <location>
        <begin position="332"/>
        <end position="359"/>
    </location>
</feature>
<name>A0ABQ7YJL8_BRANA</name>
<proteinExistence type="predicted"/>
<feature type="non-terminal residue" evidence="3">
    <location>
        <position position="1"/>
    </location>
</feature>
<keyword evidence="2" id="KW-1133">Transmembrane helix</keyword>
<evidence type="ECO:0000256" key="1">
    <source>
        <dbReference type="SAM" id="MobiDB-lite"/>
    </source>
</evidence>
<dbReference type="InterPro" id="IPR012340">
    <property type="entry name" value="NA-bd_OB-fold"/>
</dbReference>
<evidence type="ECO:0000313" key="4">
    <source>
        <dbReference type="Proteomes" id="UP000824890"/>
    </source>
</evidence>
<keyword evidence="4" id="KW-1185">Reference proteome</keyword>
<comment type="caution">
    <text evidence="3">The sequence shown here is derived from an EMBL/GenBank/DDBJ whole genome shotgun (WGS) entry which is preliminary data.</text>
</comment>
<dbReference type="Proteomes" id="UP000824890">
    <property type="component" value="Unassembled WGS sequence"/>
</dbReference>
<reference evidence="3 4" key="1">
    <citation type="submission" date="2021-05" db="EMBL/GenBank/DDBJ databases">
        <title>Genome Assembly of Synthetic Allotetraploid Brassica napus Reveals Homoeologous Exchanges between Subgenomes.</title>
        <authorList>
            <person name="Davis J.T."/>
        </authorList>
    </citation>
    <scope>NUCLEOTIDE SEQUENCE [LARGE SCALE GENOMIC DNA]</scope>
    <source>
        <strain evidence="4">cv. Da-Ae</strain>
        <tissue evidence="3">Seedling</tissue>
    </source>
</reference>
<sequence length="359" mass="39129">ASIQSRNPPPLKKLITSTSYYDVQPTIDYFNWLIQMILRRSPSSECLTKMGSKPEIQELVNAEVVTKAETMTIAEIYAYIKQAKVKSKLHISQTTKNATLCFSVITKCLVAFLSAYPPLMMLYVTLLGIILPAVAAILRPSKISVYDNNEQVVFILLGDGGRGLTGKHAAEVVDNYFEANQNLGADHQIHVPEALINTIGQTHKFSVKVSEHNLTGMTHTITVTKILSPAVLPAGAASVENHAALTSEADGDRAGEGNKMKNQRKKIVQNMTIRASTTYLRGLRPSLHVKVSDHNLTGKTRTITVTKIISPAVLPAGTASVENHVALTSEADGDRAGEENKSTCHSEEPKKANRPKHDN</sequence>
<evidence type="ECO:0000256" key="2">
    <source>
        <dbReference type="SAM" id="Phobius"/>
    </source>
</evidence>
<feature type="transmembrane region" description="Helical" evidence="2">
    <location>
        <begin position="120"/>
        <end position="138"/>
    </location>
</feature>
<evidence type="ECO:0000313" key="3">
    <source>
        <dbReference type="EMBL" id="KAH0868415.1"/>
    </source>
</evidence>
<keyword evidence="2" id="KW-0472">Membrane</keyword>
<dbReference type="PANTHER" id="PTHR23273:SF162">
    <property type="entry name" value="REPLICATION FACTOR A C-TERMINAL DOMAIN-CONTAINING PROTEIN"/>
    <property type="match status" value="1"/>
</dbReference>
<feature type="region of interest" description="Disordered" evidence="1">
    <location>
        <begin position="327"/>
        <end position="359"/>
    </location>
</feature>
<keyword evidence="2" id="KW-0812">Transmembrane</keyword>
<gene>
    <name evidence="3" type="ORF">HID58_075437</name>
</gene>
<organism evidence="3 4">
    <name type="scientific">Brassica napus</name>
    <name type="common">Rape</name>
    <dbReference type="NCBI Taxonomy" id="3708"/>
    <lineage>
        <taxon>Eukaryota</taxon>
        <taxon>Viridiplantae</taxon>
        <taxon>Streptophyta</taxon>
        <taxon>Embryophyta</taxon>
        <taxon>Tracheophyta</taxon>
        <taxon>Spermatophyta</taxon>
        <taxon>Magnoliopsida</taxon>
        <taxon>eudicotyledons</taxon>
        <taxon>Gunneridae</taxon>
        <taxon>Pentapetalae</taxon>
        <taxon>rosids</taxon>
        <taxon>malvids</taxon>
        <taxon>Brassicales</taxon>
        <taxon>Brassicaceae</taxon>
        <taxon>Brassiceae</taxon>
        <taxon>Brassica</taxon>
    </lineage>
</organism>
<dbReference type="EMBL" id="JAGKQM010000017">
    <property type="protein sequence ID" value="KAH0868415.1"/>
    <property type="molecule type" value="Genomic_DNA"/>
</dbReference>
<dbReference type="PANTHER" id="PTHR23273">
    <property type="entry name" value="REPLICATION FACTOR A 1, RFA1"/>
    <property type="match status" value="1"/>
</dbReference>
<dbReference type="Gene3D" id="2.40.50.140">
    <property type="entry name" value="Nucleic acid-binding proteins"/>
    <property type="match status" value="1"/>
</dbReference>
<accession>A0ABQ7YJL8</accession>
<protein>
    <submittedName>
        <fullName evidence="3">Uncharacterized protein</fullName>
    </submittedName>
</protein>